<evidence type="ECO:0000256" key="2">
    <source>
        <dbReference type="ARBA" id="ARBA00023239"/>
    </source>
</evidence>
<evidence type="ECO:0000259" key="4">
    <source>
        <dbReference type="Pfam" id="PF00561"/>
    </source>
</evidence>
<comment type="pathway">
    <text evidence="3">Quinol/quinone metabolism; menaquinone biosynthesis.</text>
</comment>
<accession>A0ABW6K5M3</accession>
<comment type="pathway">
    <text evidence="3">Quinol/quinone metabolism; 1,4-dihydroxy-2-naphthoate biosynthesis; 1,4-dihydroxy-2-naphthoate from chorismate: step 3/7.</text>
</comment>
<dbReference type="Gene3D" id="3.40.50.1820">
    <property type="entry name" value="alpha/beta hydrolase"/>
    <property type="match status" value="1"/>
</dbReference>
<dbReference type="PANTHER" id="PTHR42916">
    <property type="entry name" value="2-SUCCINYL-5-ENOLPYRUVYL-6-HYDROXY-3-CYCLOHEXENE-1-CARBOXYLATE SYNTHASE"/>
    <property type="match status" value="1"/>
</dbReference>
<dbReference type="EC" id="4.2.99.20" evidence="3"/>
<dbReference type="RefSeq" id="WP_389222275.1">
    <property type="nucleotide sequence ID" value="NZ_JBIACJ010000011.1"/>
</dbReference>
<dbReference type="Proteomes" id="UP001601058">
    <property type="component" value="Unassembled WGS sequence"/>
</dbReference>
<gene>
    <name evidence="3 5" type="primary">menH</name>
    <name evidence="5" type="ORF">ACFYKT_17670</name>
</gene>
<dbReference type="NCBIfam" id="TIGR03695">
    <property type="entry name" value="menH_SHCHC"/>
    <property type="match status" value="1"/>
</dbReference>
<proteinExistence type="inferred from homology"/>
<dbReference type="InterPro" id="IPR029058">
    <property type="entry name" value="AB_hydrolase_fold"/>
</dbReference>
<comment type="subunit">
    <text evidence="3">Monomer.</text>
</comment>
<reference evidence="5 6" key="1">
    <citation type="submission" date="2024-08" db="EMBL/GenBank/DDBJ databases">
        <title>Two novel Cytobacillus novel species.</title>
        <authorList>
            <person name="Liu G."/>
        </authorList>
    </citation>
    <scope>NUCLEOTIDE SEQUENCE [LARGE SCALE GENOMIC DNA]</scope>
    <source>
        <strain evidence="5 6">FJAT-53684</strain>
    </source>
</reference>
<dbReference type="EMBL" id="JBIACJ010000011">
    <property type="protein sequence ID" value="MFE8698153.1"/>
    <property type="molecule type" value="Genomic_DNA"/>
</dbReference>
<comment type="function">
    <text evidence="3">Catalyzes a proton abstraction reaction that results in 2,5-elimination of pyruvate from 2-succinyl-5-enolpyruvyl-6-hydroxy-3-cyclohexene-1-carboxylate (SEPHCHC) and the formation of 2-succinyl-6-hydroxy-2,4-cyclohexadiene-1-carboxylate (SHCHC).</text>
</comment>
<dbReference type="InterPro" id="IPR000073">
    <property type="entry name" value="AB_hydrolase_1"/>
</dbReference>
<dbReference type="PANTHER" id="PTHR42916:SF1">
    <property type="entry name" value="PROTEIN PHYLLO, CHLOROPLASTIC"/>
    <property type="match status" value="1"/>
</dbReference>
<comment type="catalytic activity">
    <reaction evidence="3">
        <text>5-enolpyruvoyl-6-hydroxy-2-succinyl-cyclohex-3-ene-1-carboxylate = (1R,6R)-6-hydroxy-2-succinyl-cyclohexa-2,4-diene-1-carboxylate + pyruvate</text>
        <dbReference type="Rhea" id="RHEA:25597"/>
        <dbReference type="ChEBI" id="CHEBI:15361"/>
        <dbReference type="ChEBI" id="CHEBI:58689"/>
        <dbReference type="ChEBI" id="CHEBI:58818"/>
        <dbReference type="EC" id="4.2.99.20"/>
    </reaction>
</comment>
<evidence type="ECO:0000256" key="3">
    <source>
        <dbReference type="HAMAP-Rule" id="MF_01660"/>
    </source>
</evidence>
<dbReference type="PRINTS" id="PR00111">
    <property type="entry name" value="ABHYDROLASE"/>
</dbReference>
<dbReference type="GO" id="GO:0070205">
    <property type="term" value="F:2-succinyl-6-hydroxy-2,4-cyclohexadiene-1-carboxylate synthase activity"/>
    <property type="evidence" value="ECO:0007669"/>
    <property type="project" value="UniProtKB-EC"/>
</dbReference>
<name>A0ABW6K5M3_9BACI</name>
<organism evidence="5 6">
    <name type="scientific">Cytobacillus mangrovibacter</name>
    <dbReference type="NCBI Taxonomy" id="3299024"/>
    <lineage>
        <taxon>Bacteria</taxon>
        <taxon>Bacillati</taxon>
        <taxon>Bacillota</taxon>
        <taxon>Bacilli</taxon>
        <taxon>Bacillales</taxon>
        <taxon>Bacillaceae</taxon>
        <taxon>Cytobacillus</taxon>
    </lineage>
</organism>
<evidence type="ECO:0000256" key="1">
    <source>
        <dbReference type="ARBA" id="ARBA00022428"/>
    </source>
</evidence>
<keyword evidence="2 3" id="KW-0456">Lyase</keyword>
<protein>
    <recommendedName>
        <fullName evidence="3">Putative 2-succinyl-6-hydroxy-2,4-cyclohexadiene-1-carboxylate synthase</fullName>
        <shortName evidence="3">SHCHC synthase</shortName>
        <ecNumber evidence="3">4.2.99.20</ecNumber>
    </recommendedName>
</protein>
<evidence type="ECO:0000313" key="5">
    <source>
        <dbReference type="EMBL" id="MFE8698153.1"/>
    </source>
</evidence>
<feature type="domain" description="AB hydrolase-1" evidence="4">
    <location>
        <begin position="27"/>
        <end position="262"/>
    </location>
</feature>
<evidence type="ECO:0000313" key="6">
    <source>
        <dbReference type="Proteomes" id="UP001601058"/>
    </source>
</evidence>
<dbReference type="Pfam" id="PF00561">
    <property type="entry name" value="Abhydrolase_1"/>
    <property type="match status" value="1"/>
</dbReference>
<dbReference type="InterPro" id="IPR022485">
    <property type="entry name" value="SHCHC_synthase_MenH"/>
</dbReference>
<keyword evidence="1 3" id="KW-0474">Menaquinone biosynthesis</keyword>
<dbReference type="SUPFAM" id="SSF53474">
    <property type="entry name" value="alpha/beta-Hydrolases"/>
    <property type="match status" value="1"/>
</dbReference>
<sequence>MDFVIDGLRYYVDLWDSPTSNQDNAFPLLLLHGFTGSASSWRKFETQWSSASKVFAIDIVGHGRTDSPLETSRYNIESVAKDLNELMDRMGMEQADILGYSMGGRLALTFAINYPERVRKLILESSSPGLEKEAEREARRIQDEKLATRIQQDGIQSFVDYWEDIPLFQSQKQLPENVRSEIRNERLGNSAIGLINSLKGMGTGVQPSWWDKLEGYVGPTLLLTGSLDEKFCEIAKKMQQHLKNASFITILECGHSIHVEKPKIFGTIVNEFLLNDKG</sequence>
<keyword evidence="6" id="KW-1185">Reference proteome</keyword>
<comment type="similarity">
    <text evidence="3">Belongs to the AB hydrolase superfamily. MenH family.</text>
</comment>
<comment type="caution">
    <text evidence="5">The sequence shown here is derived from an EMBL/GenBank/DDBJ whole genome shotgun (WGS) entry which is preliminary data.</text>
</comment>
<dbReference type="HAMAP" id="MF_01660">
    <property type="entry name" value="MenH"/>
    <property type="match status" value="1"/>
</dbReference>